<evidence type="ECO:0000256" key="8">
    <source>
        <dbReference type="ARBA" id="ARBA00022991"/>
    </source>
</evidence>
<dbReference type="Pfam" id="PF01036">
    <property type="entry name" value="Bac_rhodopsin"/>
    <property type="match status" value="1"/>
</dbReference>
<comment type="caution">
    <text evidence="13">The sequence shown here is derived from an EMBL/GenBank/DDBJ whole genome shotgun (WGS) entry which is preliminary data.</text>
</comment>
<proteinExistence type="inferred from homology"/>
<keyword evidence="14" id="KW-1185">Reference proteome</keyword>
<evidence type="ECO:0000256" key="10">
    <source>
        <dbReference type="ARBA" id="ARBA00023170"/>
    </source>
</evidence>
<gene>
    <name evidence="13" type="ORF">FB458_3844</name>
</gene>
<dbReference type="PANTHER" id="PTHR28286:SF2">
    <property type="entry name" value="BACTERIORHODOPSIN _OPSIN, NOPA (EUROFUNG)"/>
    <property type="match status" value="1"/>
</dbReference>
<dbReference type="Gene3D" id="1.20.1070.10">
    <property type="entry name" value="Rhodopsin 7-helix transmembrane proteins"/>
    <property type="match status" value="1"/>
</dbReference>
<evidence type="ECO:0000256" key="12">
    <source>
        <dbReference type="SAM" id="Phobius"/>
    </source>
</evidence>
<evidence type="ECO:0000313" key="13">
    <source>
        <dbReference type="EMBL" id="TQJ10708.1"/>
    </source>
</evidence>
<evidence type="ECO:0000256" key="6">
    <source>
        <dbReference type="ARBA" id="ARBA00022925"/>
    </source>
</evidence>
<dbReference type="GO" id="GO:0005216">
    <property type="term" value="F:monoatomic ion channel activity"/>
    <property type="evidence" value="ECO:0007669"/>
    <property type="project" value="InterPro"/>
</dbReference>
<evidence type="ECO:0000256" key="9">
    <source>
        <dbReference type="ARBA" id="ARBA00023136"/>
    </source>
</evidence>
<dbReference type="InterPro" id="IPR001425">
    <property type="entry name" value="Arc/bac/fun_rhodopsins"/>
</dbReference>
<dbReference type="PANTHER" id="PTHR28286">
    <property type="match status" value="1"/>
</dbReference>
<protein>
    <submittedName>
        <fullName evidence="13">Bacteriorhodopsin</fullName>
    </submittedName>
</protein>
<accession>A0A542E5U8</accession>
<dbReference type="InterPro" id="IPR018229">
    <property type="entry name" value="Rhodopsin_retinal_BS"/>
</dbReference>
<feature type="transmembrane region" description="Helical" evidence="12">
    <location>
        <begin position="172"/>
        <end position="194"/>
    </location>
</feature>
<dbReference type="PROSITE" id="PS00950">
    <property type="entry name" value="BACTERIAL_OPSIN_1"/>
    <property type="match status" value="1"/>
</dbReference>
<evidence type="ECO:0000313" key="14">
    <source>
        <dbReference type="Proteomes" id="UP000317893"/>
    </source>
</evidence>
<evidence type="ECO:0000256" key="1">
    <source>
        <dbReference type="ARBA" id="ARBA00004141"/>
    </source>
</evidence>
<evidence type="ECO:0000256" key="3">
    <source>
        <dbReference type="ARBA" id="ARBA00022543"/>
    </source>
</evidence>
<keyword evidence="5 12" id="KW-0812">Transmembrane</keyword>
<dbReference type="OrthoDB" id="30586at2"/>
<keyword evidence="4" id="KW-0716">Sensory transduction</keyword>
<dbReference type="EMBL" id="VFMN01000001">
    <property type="protein sequence ID" value="TQJ10708.1"/>
    <property type="molecule type" value="Genomic_DNA"/>
</dbReference>
<dbReference type="GO" id="GO:0007602">
    <property type="term" value="P:phototransduction"/>
    <property type="evidence" value="ECO:0007669"/>
    <property type="project" value="UniProtKB-KW"/>
</dbReference>
<keyword evidence="8" id="KW-0157">Chromophore</keyword>
<evidence type="ECO:0000256" key="7">
    <source>
        <dbReference type="ARBA" id="ARBA00022989"/>
    </source>
</evidence>
<evidence type="ECO:0000256" key="11">
    <source>
        <dbReference type="SAM" id="MobiDB-lite"/>
    </source>
</evidence>
<keyword evidence="10" id="KW-0675">Receptor</keyword>
<comment type="subcellular location">
    <subcellularLocation>
        <location evidence="1">Membrane</location>
        <topology evidence="1">Multi-pass membrane protein</topology>
    </subcellularLocation>
</comment>
<feature type="transmembrane region" description="Helical" evidence="12">
    <location>
        <begin position="143"/>
        <end position="160"/>
    </location>
</feature>
<dbReference type="GO" id="GO:0016020">
    <property type="term" value="C:membrane"/>
    <property type="evidence" value="ECO:0007669"/>
    <property type="project" value="UniProtKB-SubCell"/>
</dbReference>
<evidence type="ECO:0000256" key="4">
    <source>
        <dbReference type="ARBA" id="ARBA00022606"/>
    </source>
</evidence>
<comment type="similarity">
    <text evidence="2">Belongs to the archaeal/bacterial/fungal opsin family.</text>
</comment>
<feature type="transmembrane region" description="Helical" evidence="12">
    <location>
        <begin position="206"/>
        <end position="223"/>
    </location>
</feature>
<dbReference type="SUPFAM" id="SSF81321">
    <property type="entry name" value="Family A G protein-coupled receptor-like"/>
    <property type="match status" value="1"/>
</dbReference>
<dbReference type="Proteomes" id="UP000317893">
    <property type="component" value="Unassembled WGS sequence"/>
</dbReference>
<keyword evidence="7 12" id="KW-1133">Transmembrane helix</keyword>
<feature type="transmembrane region" description="Helical" evidence="12">
    <location>
        <begin position="116"/>
        <end position="136"/>
    </location>
</feature>
<keyword evidence="3" id="KW-0600">Photoreceptor protein</keyword>
<keyword evidence="6" id="KW-0681">Retinal protein</keyword>
<evidence type="ECO:0000256" key="2">
    <source>
        <dbReference type="ARBA" id="ARBA00008130"/>
    </source>
</evidence>
<feature type="region of interest" description="Disordered" evidence="11">
    <location>
        <begin position="311"/>
        <end position="335"/>
    </location>
</feature>
<sequence length="335" mass="35974">MSVFLPLLEYKVSVPLDVTAPWNVSLSQPQYQLVFYSLVVAGLALFAQFVKTWVSAGEVSSRYRPALYASMCICGVAFLSYVFLALKFDSGYQLSGGQYVPTAESVNSYLPRYMDWSVTVPLLMVEALAVSTLTGGRARQTRLVAMSAAFLMIFTGYLGAGVIGNGTSSSAMLLWGIISTVFFALLYVVLLGVLRASHEGMSPVAYLGYRNAVFLLLLVWVWYPIAYGIHNWTSGGTATTIIQVGFCAADIAAKAGFGAMIHKVAKVRTADDMNTGEGAHPEDIWVSSVKLAAGAQPVLVTAASMSAERVVEAATDTPHPTADSLPPRRGKQPRT</sequence>
<name>A0A542E5U8_9MICO</name>
<dbReference type="PRINTS" id="PR00251">
    <property type="entry name" value="BACTRLOPSIN"/>
</dbReference>
<dbReference type="GO" id="GO:0009881">
    <property type="term" value="F:photoreceptor activity"/>
    <property type="evidence" value="ECO:0007669"/>
    <property type="project" value="UniProtKB-KW"/>
</dbReference>
<dbReference type="SMART" id="SM01021">
    <property type="entry name" value="Bac_rhodopsin"/>
    <property type="match status" value="1"/>
</dbReference>
<dbReference type="AlphaFoldDB" id="A0A542E5U8"/>
<reference evidence="13 14" key="1">
    <citation type="submission" date="2019-06" db="EMBL/GenBank/DDBJ databases">
        <title>Sequencing the genomes of 1000 actinobacteria strains.</title>
        <authorList>
            <person name="Klenk H.-P."/>
        </authorList>
    </citation>
    <scope>NUCLEOTIDE SEQUENCE [LARGE SCALE GENOMIC DNA]</scope>
    <source>
        <strain evidence="13 14">DSM 18607</strain>
    </source>
</reference>
<evidence type="ECO:0000256" key="5">
    <source>
        <dbReference type="ARBA" id="ARBA00022692"/>
    </source>
</evidence>
<feature type="transmembrane region" description="Helical" evidence="12">
    <location>
        <begin position="66"/>
        <end position="86"/>
    </location>
</feature>
<keyword evidence="9 12" id="KW-0472">Membrane</keyword>
<organism evidence="13 14">
    <name type="scientific">Lapillicoccus jejuensis</name>
    <dbReference type="NCBI Taxonomy" id="402171"/>
    <lineage>
        <taxon>Bacteria</taxon>
        <taxon>Bacillati</taxon>
        <taxon>Actinomycetota</taxon>
        <taxon>Actinomycetes</taxon>
        <taxon>Micrococcales</taxon>
        <taxon>Intrasporangiaceae</taxon>
        <taxon>Lapillicoccus</taxon>
    </lineage>
</organism>
<feature type="transmembrane region" description="Helical" evidence="12">
    <location>
        <begin position="33"/>
        <end position="54"/>
    </location>
</feature>